<dbReference type="InterPro" id="IPR052017">
    <property type="entry name" value="TSUP"/>
</dbReference>
<reference evidence="9 10" key="1">
    <citation type="submission" date="2014-03" db="EMBL/GenBank/DDBJ databases">
        <title>The draft genome sequence of Thioclava dalianensis DLFJ1-1.</title>
        <authorList>
            <person name="Lai Q."/>
            <person name="Shao Z."/>
        </authorList>
    </citation>
    <scope>NUCLEOTIDE SEQUENCE [LARGE SCALE GENOMIC DNA]</scope>
    <source>
        <strain evidence="9 10">DLFJ1-1</strain>
    </source>
</reference>
<evidence type="ECO:0000256" key="7">
    <source>
        <dbReference type="ARBA" id="ARBA00023136"/>
    </source>
</evidence>
<dbReference type="GO" id="GO:0005886">
    <property type="term" value="C:plasma membrane"/>
    <property type="evidence" value="ECO:0007669"/>
    <property type="project" value="UniProtKB-SubCell"/>
</dbReference>
<dbReference type="PANTHER" id="PTHR30269">
    <property type="entry name" value="TRANSMEMBRANE PROTEIN YFCA"/>
    <property type="match status" value="1"/>
</dbReference>
<organism evidence="9 10">
    <name type="scientific">Thioclava dalianensis</name>
    <dbReference type="NCBI Taxonomy" id="1185766"/>
    <lineage>
        <taxon>Bacteria</taxon>
        <taxon>Pseudomonadati</taxon>
        <taxon>Pseudomonadota</taxon>
        <taxon>Alphaproteobacteria</taxon>
        <taxon>Rhodobacterales</taxon>
        <taxon>Paracoccaceae</taxon>
        <taxon>Thioclava</taxon>
    </lineage>
</organism>
<dbReference type="eggNOG" id="COG0730">
    <property type="taxonomic scope" value="Bacteria"/>
</dbReference>
<gene>
    <name evidence="9" type="ORF">DL1_03565</name>
</gene>
<dbReference type="EMBL" id="JHEH01000013">
    <property type="protein sequence ID" value="KEP69479.1"/>
    <property type="molecule type" value="Genomic_DNA"/>
</dbReference>
<feature type="transmembrane region" description="Helical" evidence="8">
    <location>
        <begin position="73"/>
        <end position="93"/>
    </location>
</feature>
<feature type="transmembrane region" description="Helical" evidence="8">
    <location>
        <begin position="47"/>
        <end position="66"/>
    </location>
</feature>
<keyword evidence="6 8" id="KW-1133">Transmembrane helix</keyword>
<keyword evidence="5 8" id="KW-0812">Transmembrane</keyword>
<keyword evidence="10" id="KW-1185">Reference proteome</keyword>
<dbReference type="Pfam" id="PF01925">
    <property type="entry name" value="TauE"/>
    <property type="match status" value="1"/>
</dbReference>
<evidence type="ECO:0000256" key="3">
    <source>
        <dbReference type="ARBA" id="ARBA00022448"/>
    </source>
</evidence>
<comment type="subcellular location">
    <subcellularLocation>
        <location evidence="1 8">Cell membrane</location>
        <topology evidence="1 8">Multi-pass membrane protein</topology>
    </subcellularLocation>
</comment>
<feature type="transmembrane region" description="Helical" evidence="8">
    <location>
        <begin position="99"/>
        <end position="118"/>
    </location>
</feature>
<evidence type="ECO:0000313" key="9">
    <source>
        <dbReference type="EMBL" id="KEP69479.1"/>
    </source>
</evidence>
<dbReference type="PANTHER" id="PTHR30269:SF37">
    <property type="entry name" value="MEMBRANE TRANSPORTER PROTEIN"/>
    <property type="match status" value="1"/>
</dbReference>
<comment type="caution">
    <text evidence="9">The sequence shown here is derived from an EMBL/GenBank/DDBJ whole genome shotgun (WGS) entry which is preliminary data.</text>
</comment>
<feature type="transmembrane region" description="Helical" evidence="8">
    <location>
        <begin position="130"/>
        <end position="147"/>
    </location>
</feature>
<comment type="similarity">
    <text evidence="2 8">Belongs to the 4-toluene sulfonate uptake permease (TSUP) (TC 2.A.102) family.</text>
</comment>
<keyword evidence="4 8" id="KW-1003">Cell membrane</keyword>
<evidence type="ECO:0000256" key="5">
    <source>
        <dbReference type="ARBA" id="ARBA00022692"/>
    </source>
</evidence>
<evidence type="ECO:0000256" key="8">
    <source>
        <dbReference type="RuleBase" id="RU363041"/>
    </source>
</evidence>
<evidence type="ECO:0000256" key="1">
    <source>
        <dbReference type="ARBA" id="ARBA00004651"/>
    </source>
</evidence>
<evidence type="ECO:0000256" key="4">
    <source>
        <dbReference type="ARBA" id="ARBA00022475"/>
    </source>
</evidence>
<dbReference type="RefSeq" id="WP_245739648.1">
    <property type="nucleotide sequence ID" value="NZ_FOVB01000009.1"/>
</dbReference>
<dbReference type="InterPro" id="IPR002781">
    <property type="entry name" value="TM_pro_TauE-like"/>
</dbReference>
<sequence>MILDLGTLGWSLALISAVMVGLSKGGIPMAASISVPMLSVVMNPIEAAGLLLPVYIIADMFGLWAYRKHFDKRVLAIMIPATTLGIAIGWATAEIITERYVTLMVGVIGVVFALNALLRRRLGERRTAKVVPGVFWGTIAGFTSFVSHSGAPPFQAYTLPLNLPKRIFAGTATVLFSYVNLAKLGPFIALGEVNLHSFGTAVLLAIPASASVFLGVWLVKRLPTELFFKIVIWTLLLISLKLIQQSLMG</sequence>
<keyword evidence="7 8" id="KW-0472">Membrane</keyword>
<feature type="transmembrane region" description="Helical" evidence="8">
    <location>
        <begin position="226"/>
        <end position="243"/>
    </location>
</feature>
<name>A0A074TCQ6_9RHOB</name>
<protein>
    <recommendedName>
        <fullName evidence="8">Probable membrane transporter protein</fullName>
    </recommendedName>
</protein>
<dbReference type="Proteomes" id="UP000027725">
    <property type="component" value="Unassembled WGS sequence"/>
</dbReference>
<evidence type="ECO:0000313" key="10">
    <source>
        <dbReference type="Proteomes" id="UP000027725"/>
    </source>
</evidence>
<keyword evidence="3" id="KW-0813">Transport</keyword>
<evidence type="ECO:0000256" key="6">
    <source>
        <dbReference type="ARBA" id="ARBA00022989"/>
    </source>
</evidence>
<proteinExistence type="inferred from homology"/>
<feature type="transmembrane region" description="Helical" evidence="8">
    <location>
        <begin position="201"/>
        <end position="220"/>
    </location>
</feature>
<evidence type="ECO:0000256" key="2">
    <source>
        <dbReference type="ARBA" id="ARBA00009142"/>
    </source>
</evidence>
<dbReference type="AlphaFoldDB" id="A0A074TCQ6"/>
<accession>A0A074TCQ6</accession>